<keyword evidence="3" id="KW-1185">Reference proteome</keyword>
<evidence type="ECO:0000256" key="1">
    <source>
        <dbReference type="SAM" id="MobiDB-lite"/>
    </source>
</evidence>
<feature type="region of interest" description="Disordered" evidence="1">
    <location>
        <begin position="1"/>
        <end position="70"/>
    </location>
</feature>
<name>A0A6A6PDE3_9PEZI</name>
<protein>
    <submittedName>
        <fullName evidence="2">Uncharacterized protein</fullName>
    </submittedName>
</protein>
<evidence type="ECO:0000313" key="3">
    <source>
        <dbReference type="Proteomes" id="UP000799766"/>
    </source>
</evidence>
<dbReference type="EMBL" id="MU001670">
    <property type="protein sequence ID" value="KAF2461986.1"/>
    <property type="molecule type" value="Genomic_DNA"/>
</dbReference>
<dbReference type="AlphaFoldDB" id="A0A6A6PDE3"/>
<dbReference type="Proteomes" id="UP000799766">
    <property type="component" value="Unassembled WGS sequence"/>
</dbReference>
<feature type="compositionally biased region" description="Low complexity" evidence="1">
    <location>
        <begin position="25"/>
        <end position="40"/>
    </location>
</feature>
<proteinExistence type="predicted"/>
<gene>
    <name evidence="2" type="ORF">BDY21DRAFT_5023</name>
</gene>
<organism evidence="2 3">
    <name type="scientific">Lineolata rhizophorae</name>
    <dbReference type="NCBI Taxonomy" id="578093"/>
    <lineage>
        <taxon>Eukaryota</taxon>
        <taxon>Fungi</taxon>
        <taxon>Dikarya</taxon>
        <taxon>Ascomycota</taxon>
        <taxon>Pezizomycotina</taxon>
        <taxon>Dothideomycetes</taxon>
        <taxon>Dothideomycetes incertae sedis</taxon>
        <taxon>Lineolatales</taxon>
        <taxon>Lineolataceae</taxon>
        <taxon>Lineolata</taxon>
    </lineage>
</organism>
<accession>A0A6A6PDE3</accession>
<feature type="compositionally biased region" description="Basic and acidic residues" evidence="1">
    <location>
        <begin position="61"/>
        <end position="70"/>
    </location>
</feature>
<evidence type="ECO:0000313" key="2">
    <source>
        <dbReference type="EMBL" id="KAF2461986.1"/>
    </source>
</evidence>
<reference evidence="2" key="1">
    <citation type="journal article" date="2020" name="Stud. Mycol.">
        <title>101 Dothideomycetes genomes: a test case for predicting lifestyles and emergence of pathogens.</title>
        <authorList>
            <person name="Haridas S."/>
            <person name="Albert R."/>
            <person name="Binder M."/>
            <person name="Bloem J."/>
            <person name="Labutti K."/>
            <person name="Salamov A."/>
            <person name="Andreopoulos B."/>
            <person name="Baker S."/>
            <person name="Barry K."/>
            <person name="Bills G."/>
            <person name="Bluhm B."/>
            <person name="Cannon C."/>
            <person name="Castanera R."/>
            <person name="Culley D."/>
            <person name="Daum C."/>
            <person name="Ezra D."/>
            <person name="Gonzalez J."/>
            <person name="Henrissat B."/>
            <person name="Kuo A."/>
            <person name="Liang C."/>
            <person name="Lipzen A."/>
            <person name="Lutzoni F."/>
            <person name="Magnuson J."/>
            <person name="Mondo S."/>
            <person name="Nolan M."/>
            <person name="Ohm R."/>
            <person name="Pangilinan J."/>
            <person name="Park H.-J."/>
            <person name="Ramirez L."/>
            <person name="Alfaro M."/>
            <person name="Sun H."/>
            <person name="Tritt A."/>
            <person name="Yoshinaga Y."/>
            <person name="Zwiers L.-H."/>
            <person name="Turgeon B."/>
            <person name="Goodwin S."/>
            <person name="Spatafora J."/>
            <person name="Crous P."/>
            <person name="Grigoriev I."/>
        </authorList>
    </citation>
    <scope>NUCLEOTIDE SEQUENCE</scope>
    <source>
        <strain evidence="2">ATCC 16933</strain>
    </source>
</reference>
<sequence>MNQEAPGSPYCEPCPAANPHTTTRPSASSHPTLPLLLLSTPPSPALRPRRPAASCVPQSEHGSDRVLREPPARVQVAAALPRQPPRTLAAAAPGGVDEKAPFRFCCCWLPSTVALLAAARPPPRPLAEHALSGSAAFQCSADKARKTSAAAGLFSSLCCPSLADLVTPAPSCFAFAPPGRPPVRLAL</sequence>